<evidence type="ECO:0000259" key="2">
    <source>
        <dbReference type="Pfam" id="PF07589"/>
    </source>
</evidence>
<feature type="chain" id="PRO_5021269636" evidence="1">
    <location>
        <begin position="26"/>
        <end position="198"/>
    </location>
</feature>
<dbReference type="EMBL" id="SPUM01000047">
    <property type="protein sequence ID" value="TFW32856.1"/>
    <property type="molecule type" value="Genomic_DNA"/>
</dbReference>
<dbReference type="Pfam" id="PF07589">
    <property type="entry name" value="PEP-CTERM"/>
    <property type="match status" value="1"/>
</dbReference>
<organism evidence="3 4">
    <name type="scientific">Massilia horti</name>
    <dbReference type="NCBI Taxonomy" id="2562153"/>
    <lineage>
        <taxon>Bacteria</taxon>
        <taxon>Pseudomonadati</taxon>
        <taxon>Pseudomonadota</taxon>
        <taxon>Betaproteobacteria</taxon>
        <taxon>Burkholderiales</taxon>
        <taxon>Oxalobacteraceae</taxon>
        <taxon>Telluria group</taxon>
        <taxon>Massilia</taxon>
    </lineage>
</organism>
<protein>
    <submittedName>
        <fullName evidence="3">PEP-CTERM sorting domain-containing protein</fullName>
    </submittedName>
</protein>
<name>A0A4Y9T4X9_9BURK</name>
<dbReference type="Proteomes" id="UP000297258">
    <property type="component" value="Unassembled WGS sequence"/>
</dbReference>
<feature type="domain" description="Ice-binding protein C-terminal" evidence="2">
    <location>
        <begin position="167"/>
        <end position="189"/>
    </location>
</feature>
<dbReference type="PROSITE" id="PS51257">
    <property type="entry name" value="PROKAR_LIPOPROTEIN"/>
    <property type="match status" value="1"/>
</dbReference>
<dbReference type="AlphaFoldDB" id="A0A4Y9T4X9"/>
<accession>A0A4Y9T4X9</accession>
<reference evidence="3 4" key="1">
    <citation type="submission" date="2019-03" db="EMBL/GenBank/DDBJ databases">
        <title>Draft genome of Massilia hortus sp. nov., a novel bacterial species of the Oxalobacteraceae family.</title>
        <authorList>
            <person name="Peta V."/>
            <person name="Raths R."/>
            <person name="Bucking H."/>
        </authorList>
    </citation>
    <scope>NUCLEOTIDE SEQUENCE [LARGE SCALE GENOMIC DNA]</scope>
    <source>
        <strain evidence="3 4">ONC3</strain>
    </source>
</reference>
<gene>
    <name evidence="3" type="ORF">E4O92_07985</name>
</gene>
<evidence type="ECO:0000313" key="4">
    <source>
        <dbReference type="Proteomes" id="UP000297258"/>
    </source>
</evidence>
<sequence>MKNFKTILAAHAVVLAALACPLANASLINNGDGSFTDTSTGYRWQTLSQYDGKDYAAILGILPTGYHVASEAELATLTASASANPANFASDALAMGAGPGAYMIWGFYGDGSLYAWKSDFDEMWNTNAAPLPGGYTTANGWLAWDYSIGTGYSLPGLSVFAVNTTTSVPEPATLATFGIGLVGLAMRRRTVRSKSRAV</sequence>
<evidence type="ECO:0000313" key="3">
    <source>
        <dbReference type="EMBL" id="TFW32856.1"/>
    </source>
</evidence>
<dbReference type="OrthoDB" id="122203at2"/>
<dbReference type="InterPro" id="IPR013424">
    <property type="entry name" value="Ice-binding_C"/>
</dbReference>
<evidence type="ECO:0000256" key="1">
    <source>
        <dbReference type="SAM" id="SignalP"/>
    </source>
</evidence>
<dbReference type="RefSeq" id="WP_135189237.1">
    <property type="nucleotide sequence ID" value="NZ_SPUM01000047.1"/>
</dbReference>
<keyword evidence="4" id="KW-1185">Reference proteome</keyword>
<keyword evidence="1" id="KW-0732">Signal</keyword>
<feature type="signal peptide" evidence="1">
    <location>
        <begin position="1"/>
        <end position="25"/>
    </location>
</feature>
<dbReference type="NCBIfam" id="TIGR02595">
    <property type="entry name" value="PEP_CTERM"/>
    <property type="match status" value="1"/>
</dbReference>
<comment type="caution">
    <text evidence="3">The sequence shown here is derived from an EMBL/GenBank/DDBJ whole genome shotgun (WGS) entry which is preliminary data.</text>
</comment>
<proteinExistence type="predicted"/>